<keyword evidence="3" id="KW-0812">Transmembrane</keyword>
<comment type="similarity">
    <text evidence="2">Belongs to the ustYa family.</text>
</comment>
<accession>A0A0U1M7S2</accession>
<dbReference type="OrthoDB" id="3687641at2759"/>
<dbReference type="EMBL" id="CVMT01000010">
    <property type="protein sequence ID" value="CRG91663.1"/>
    <property type="molecule type" value="Genomic_DNA"/>
</dbReference>
<name>A0A0U1M7S2_TALIS</name>
<evidence type="ECO:0000313" key="5">
    <source>
        <dbReference type="Proteomes" id="UP000054383"/>
    </source>
</evidence>
<dbReference type="PANTHER" id="PTHR33365:SF4">
    <property type="entry name" value="CYCLOCHLOROTINE BIOSYNTHESIS PROTEIN O"/>
    <property type="match status" value="1"/>
</dbReference>
<evidence type="ECO:0000256" key="3">
    <source>
        <dbReference type="SAM" id="Phobius"/>
    </source>
</evidence>
<dbReference type="InterPro" id="IPR021765">
    <property type="entry name" value="UstYa-like"/>
</dbReference>
<sequence length="273" mass="31446">MDSHNGSESEEEIPFLFPEPQDVVKKAKPTQTSIQELMYVGASAFMLVASLVMAVAGSKYPTDAQCIKKMSTWSPMLEAVEYEWRHFREEVPNAYYGKPTDQLEKAWGDIWQYGSTGIPDSKLNLLNKSHDIDWKYLPDELGGGIEAFFEAFHQIHCVDLLRQYTYRDEYDYSDNPAFLRQPNVFYNHVDHCIETIRINLMCNVDVTPYLIETRGDGENVVRTDALYHCKKFDKLVAWAEEKIVRPYNVTAERIRAIEEVKIQGSHGGHGEHE</sequence>
<evidence type="ECO:0000313" key="4">
    <source>
        <dbReference type="EMBL" id="CRG91663.1"/>
    </source>
</evidence>
<protein>
    <recommendedName>
        <fullName evidence="6">Cyclochlorotine biosynthesis protein O</fullName>
    </recommendedName>
</protein>
<feature type="transmembrane region" description="Helical" evidence="3">
    <location>
        <begin position="37"/>
        <end position="57"/>
    </location>
</feature>
<evidence type="ECO:0000256" key="2">
    <source>
        <dbReference type="ARBA" id="ARBA00035112"/>
    </source>
</evidence>
<organism evidence="4 5">
    <name type="scientific">Talaromyces islandicus</name>
    <name type="common">Penicillium islandicum</name>
    <dbReference type="NCBI Taxonomy" id="28573"/>
    <lineage>
        <taxon>Eukaryota</taxon>
        <taxon>Fungi</taxon>
        <taxon>Dikarya</taxon>
        <taxon>Ascomycota</taxon>
        <taxon>Pezizomycotina</taxon>
        <taxon>Eurotiomycetes</taxon>
        <taxon>Eurotiomycetidae</taxon>
        <taxon>Eurotiales</taxon>
        <taxon>Trichocomaceae</taxon>
        <taxon>Talaromyces</taxon>
        <taxon>Talaromyces sect. Islandici</taxon>
    </lineage>
</organism>
<reference evidence="4 5" key="1">
    <citation type="submission" date="2015-04" db="EMBL/GenBank/DDBJ databases">
        <authorList>
            <person name="Syromyatnikov M.Y."/>
            <person name="Popov V.N."/>
        </authorList>
    </citation>
    <scope>NUCLEOTIDE SEQUENCE [LARGE SCALE GENOMIC DNA]</scope>
    <source>
        <strain evidence="4">WF-38-12</strain>
    </source>
</reference>
<proteinExistence type="inferred from homology"/>
<gene>
    <name evidence="4" type="ORF">PISL3812_08713</name>
</gene>
<dbReference type="Proteomes" id="UP000054383">
    <property type="component" value="Unassembled WGS sequence"/>
</dbReference>
<dbReference type="Pfam" id="PF11807">
    <property type="entry name" value="UstYa"/>
    <property type="match status" value="1"/>
</dbReference>
<evidence type="ECO:0008006" key="6">
    <source>
        <dbReference type="Google" id="ProtNLM"/>
    </source>
</evidence>
<dbReference type="OMA" id="CIETIRI"/>
<keyword evidence="5" id="KW-1185">Reference proteome</keyword>
<dbReference type="GO" id="GO:0043386">
    <property type="term" value="P:mycotoxin biosynthetic process"/>
    <property type="evidence" value="ECO:0007669"/>
    <property type="project" value="InterPro"/>
</dbReference>
<dbReference type="STRING" id="28573.A0A0U1M7S2"/>
<comment type="pathway">
    <text evidence="1">Mycotoxin biosynthesis.</text>
</comment>
<dbReference type="AlphaFoldDB" id="A0A0U1M7S2"/>
<keyword evidence="3" id="KW-1133">Transmembrane helix</keyword>
<keyword evidence="3" id="KW-0472">Membrane</keyword>
<dbReference type="PANTHER" id="PTHR33365">
    <property type="entry name" value="YALI0B05434P"/>
    <property type="match status" value="1"/>
</dbReference>
<evidence type="ECO:0000256" key="1">
    <source>
        <dbReference type="ARBA" id="ARBA00004685"/>
    </source>
</evidence>